<keyword evidence="1" id="KW-0540">Nuclease</keyword>
<accession>A0A3P3T9Y5</accession>
<dbReference type="InterPro" id="IPR012337">
    <property type="entry name" value="RNaseH-like_sf"/>
</dbReference>
<name>A0A3P3T9Y5_9BACL</name>
<dbReference type="GO" id="GO:0003676">
    <property type="term" value="F:nucleic acid binding"/>
    <property type="evidence" value="ECO:0007669"/>
    <property type="project" value="InterPro"/>
</dbReference>
<dbReference type="Pfam" id="PF00929">
    <property type="entry name" value="RNase_T"/>
    <property type="match status" value="1"/>
</dbReference>
<dbReference type="PANTHER" id="PTHR30231">
    <property type="entry name" value="DNA POLYMERASE III SUBUNIT EPSILON"/>
    <property type="match status" value="1"/>
</dbReference>
<sequence>MERIRGGWANVPPNLKTKTMLAKEGKKPTGEPKAEVWTSYQWAKLYDANETTEKKPVTVKQLAALEKARAAAEANRTCSECEEIVSAKDIVKQEDGSRICKFCLEWIRLEKRKTDMIVEGERVFRSWFYEDFVILDTETTDLNGEIIEIGIMDRSGQTVFHSLIKPILPVVDDSEATAIHGITDDHLEDAPRWSDVWDQVLSVLNNKLILSYNADFDKTMVANSCRRNGIKPIELKWGCVMEAYRLAAGSEKWISLADASGIYTAHRAREDCRSTLQVIRAKWAQLGLSEETRAVY</sequence>
<protein>
    <submittedName>
        <fullName evidence="5">3'-5' exonuclease</fullName>
    </submittedName>
</protein>
<evidence type="ECO:0000256" key="2">
    <source>
        <dbReference type="ARBA" id="ARBA00022801"/>
    </source>
</evidence>
<reference evidence="5 6" key="1">
    <citation type="submission" date="2018-11" db="EMBL/GenBank/DDBJ databases">
        <title>Genome sequencing of Paenibacillus sp. KCOM 3021 (= ChDC PVNT-B20).</title>
        <authorList>
            <person name="Kook J.-K."/>
            <person name="Park S.-N."/>
            <person name="Lim Y.K."/>
        </authorList>
    </citation>
    <scope>NUCLEOTIDE SEQUENCE [LARGE SCALE GENOMIC DNA]</scope>
    <source>
        <strain evidence="5 6">KCOM 3021</strain>
    </source>
</reference>
<organism evidence="5 6">
    <name type="scientific">Paenibacillus oralis</name>
    <dbReference type="NCBI Taxonomy" id="2490856"/>
    <lineage>
        <taxon>Bacteria</taxon>
        <taxon>Bacillati</taxon>
        <taxon>Bacillota</taxon>
        <taxon>Bacilli</taxon>
        <taxon>Bacillales</taxon>
        <taxon>Paenibacillaceae</taxon>
        <taxon>Paenibacillus</taxon>
    </lineage>
</organism>
<dbReference type="SUPFAM" id="SSF53098">
    <property type="entry name" value="Ribonuclease H-like"/>
    <property type="match status" value="1"/>
</dbReference>
<dbReference type="CDD" id="cd06127">
    <property type="entry name" value="DEDDh"/>
    <property type="match status" value="1"/>
</dbReference>
<comment type="caution">
    <text evidence="5">The sequence shown here is derived from an EMBL/GenBank/DDBJ whole genome shotgun (WGS) entry which is preliminary data.</text>
</comment>
<gene>
    <name evidence="5" type="ORF">EHV15_35345</name>
</gene>
<dbReference type="GO" id="GO:0008408">
    <property type="term" value="F:3'-5' exonuclease activity"/>
    <property type="evidence" value="ECO:0007669"/>
    <property type="project" value="TreeGrafter"/>
</dbReference>
<feature type="domain" description="Exonuclease" evidence="4">
    <location>
        <begin position="131"/>
        <end position="288"/>
    </location>
</feature>
<dbReference type="OrthoDB" id="9803913at2"/>
<dbReference type="AlphaFoldDB" id="A0A3P3T9Y5"/>
<dbReference type="EMBL" id="RRCN01000002">
    <property type="protein sequence ID" value="RRJ54851.1"/>
    <property type="molecule type" value="Genomic_DNA"/>
</dbReference>
<dbReference type="PANTHER" id="PTHR30231:SF4">
    <property type="entry name" value="PROTEIN NEN2"/>
    <property type="match status" value="1"/>
</dbReference>
<dbReference type="SMART" id="SM00479">
    <property type="entry name" value="EXOIII"/>
    <property type="match status" value="1"/>
</dbReference>
<evidence type="ECO:0000313" key="5">
    <source>
        <dbReference type="EMBL" id="RRJ54851.1"/>
    </source>
</evidence>
<keyword evidence="2" id="KW-0378">Hydrolase</keyword>
<evidence type="ECO:0000313" key="6">
    <source>
        <dbReference type="Proteomes" id="UP000267017"/>
    </source>
</evidence>
<evidence type="ECO:0000256" key="1">
    <source>
        <dbReference type="ARBA" id="ARBA00022722"/>
    </source>
</evidence>
<proteinExistence type="predicted"/>
<dbReference type="InterPro" id="IPR036397">
    <property type="entry name" value="RNaseH_sf"/>
</dbReference>
<dbReference type="Gene3D" id="3.30.420.10">
    <property type="entry name" value="Ribonuclease H-like superfamily/Ribonuclease H"/>
    <property type="match status" value="1"/>
</dbReference>
<evidence type="ECO:0000256" key="3">
    <source>
        <dbReference type="ARBA" id="ARBA00022839"/>
    </source>
</evidence>
<dbReference type="RefSeq" id="WP_128635935.1">
    <property type="nucleotide sequence ID" value="NZ_RRCN01000002.1"/>
</dbReference>
<dbReference type="InterPro" id="IPR013520">
    <property type="entry name" value="Ribonucl_H"/>
</dbReference>
<keyword evidence="3 5" id="KW-0269">Exonuclease</keyword>
<dbReference type="Proteomes" id="UP000267017">
    <property type="component" value="Unassembled WGS sequence"/>
</dbReference>
<evidence type="ECO:0000259" key="4">
    <source>
        <dbReference type="SMART" id="SM00479"/>
    </source>
</evidence>
<keyword evidence="6" id="KW-1185">Reference proteome</keyword>